<feature type="transmembrane region" description="Helical" evidence="1">
    <location>
        <begin position="119"/>
        <end position="143"/>
    </location>
</feature>
<feature type="transmembrane region" description="Helical" evidence="1">
    <location>
        <begin position="149"/>
        <end position="169"/>
    </location>
</feature>
<evidence type="ECO:0000313" key="3">
    <source>
        <dbReference type="Proteomes" id="UP001595683"/>
    </source>
</evidence>
<keyword evidence="1" id="KW-1133">Transmembrane helix</keyword>
<feature type="transmembrane region" description="Helical" evidence="1">
    <location>
        <begin position="176"/>
        <end position="196"/>
    </location>
</feature>
<reference evidence="3" key="1">
    <citation type="journal article" date="2019" name="Int. J. Syst. Evol. Microbiol.">
        <title>The Global Catalogue of Microorganisms (GCM) 10K type strain sequencing project: providing services to taxonomists for standard genome sequencing and annotation.</title>
        <authorList>
            <consortium name="The Broad Institute Genomics Platform"/>
            <consortium name="The Broad Institute Genome Sequencing Center for Infectious Disease"/>
            <person name="Wu L."/>
            <person name="Ma J."/>
        </authorList>
    </citation>
    <scope>NUCLEOTIDE SEQUENCE [LARGE SCALE GENOMIC DNA]</scope>
    <source>
        <strain evidence="3">KCTC 42224</strain>
    </source>
</reference>
<evidence type="ECO:0000256" key="1">
    <source>
        <dbReference type="SAM" id="Phobius"/>
    </source>
</evidence>
<organism evidence="2 3">
    <name type="scientific">Novosphingobium pokkalii</name>
    <dbReference type="NCBI Taxonomy" id="1770194"/>
    <lineage>
        <taxon>Bacteria</taxon>
        <taxon>Pseudomonadati</taxon>
        <taxon>Pseudomonadota</taxon>
        <taxon>Alphaproteobacteria</taxon>
        <taxon>Sphingomonadales</taxon>
        <taxon>Sphingomonadaceae</taxon>
        <taxon>Novosphingobium</taxon>
    </lineage>
</organism>
<proteinExistence type="predicted"/>
<dbReference type="EMBL" id="JBHRYE010000002">
    <property type="protein sequence ID" value="MFC3669938.1"/>
    <property type="molecule type" value="Genomic_DNA"/>
</dbReference>
<evidence type="ECO:0000313" key="2">
    <source>
        <dbReference type="EMBL" id="MFC3669938.1"/>
    </source>
</evidence>
<protein>
    <submittedName>
        <fullName evidence="2">Uncharacterized protein</fullName>
    </submittedName>
</protein>
<feature type="transmembrane region" description="Helical" evidence="1">
    <location>
        <begin position="35"/>
        <end position="58"/>
    </location>
</feature>
<dbReference type="RefSeq" id="WP_229815260.1">
    <property type="nucleotide sequence ID" value="NZ_BMZP01000009.1"/>
</dbReference>
<comment type="caution">
    <text evidence="2">The sequence shown here is derived from an EMBL/GenBank/DDBJ whole genome shotgun (WGS) entry which is preliminary data.</text>
</comment>
<sequence length="197" mass="20193">MIALAGLAPSGLALALAGAGSAAMLRRSWRHRQGMIVPLVAGGWMVLIGAAVLAMLAIGPIKGLALAATMQSAGALAVIWQGRVQRQPARMPRAEAVVGDAAPEPLEQRARLWRGVLRVLLAGPLGMVAALALALCLAVYLPGDPRTRIVLSGLAMPVLWGLAMTWTLADRRLLRALAVLVGTSLLGLGIAALGGAA</sequence>
<name>A0ABV7UYN1_9SPHN</name>
<accession>A0ABV7UYN1</accession>
<gene>
    <name evidence="2" type="ORF">ACFOOT_00735</name>
</gene>
<keyword evidence="3" id="KW-1185">Reference proteome</keyword>
<dbReference type="Proteomes" id="UP001595683">
    <property type="component" value="Unassembled WGS sequence"/>
</dbReference>
<keyword evidence="1" id="KW-0472">Membrane</keyword>
<keyword evidence="1" id="KW-0812">Transmembrane</keyword>